<sequence>MMKAIGCSVRVEGGGRSGGRGGDGKRAAFAGDGHAEVARGRVISGGRSGGCGDEDDDGCGNSGNDMSCLGGVCWNKHAMHGCVAGVCVCVVCWRHAVELLCQSESRSWGRTDAWLLRPGCSILGGG</sequence>
<protein>
    <submittedName>
        <fullName evidence="1">Uncharacterized protein</fullName>
    </submittedName>
</protein>
<dbReference type="AlphaFoldDB" id="A0A8T0RZS7"/>
<gene>
    <name evidence="1" type="ORF">PVAP13_5NG514786</name>
</gene>
<comment type="caution">
    <text evidence="1">The sequence shown here is derived from an EMBL/GenBank/DDBJ whole genome shotgun (WGS) entry which is preliminary data.</text>
</comment>
<dbReference type="Proteomes" id="UP000823388">
    <property type="component" value="Chromosome 5N"/>
</dbReference>
<keyword evidence="2" id="KW-1185">Reference proteome</keyword>
<dbReference type="EMBL" id="CM029046">
    <property type="protein sequence ID" value="KAG2591932.1"/>
    <property type="molecule type" value="Genomic_DNA"/>
</dbReference>
<dbReference type="EMBL" id="CM029046">
    <property type="protein sequence ID" value="KAG2591931.1"/>
    <property type="molecule type" value="Genomic_DNA"/>
</dbReference>
<evidence type="ECO:0000313" key="2">
    <source>
        <dbReference type="Proteomes" id="UP000823388"/>
    </source>
</evidence>
<evidence type="ECO:0000313" key="1">
    <source>
        <dbReference type="EMBL" id="KAG2591931.1"/>
    </source>
</evidence>
<proteinExistence type="predicted"/>
<accession>A0A8T0RZS7</accession>
<reference evidence="1" key="1">
    <citation type="submission" date="2020-05" db="EMBL/GenBank/DDBJ databases">
        <title>WGS assembly of Panicum virgatum.</title>
        <authorList>
            <person name="Lovell J.T."/>
            <person name="Jenkins J."/>
            <person name="Shu S."/>
            <person name="Juenger T.E."/>
            <person name="Schmutz J."/>
        </authorList>
    </citation>
    <scope>NUCLEOTIDE SEQUENCE</scope>
    <source>
        <strain evidence="1">AP13</strain>
    </source>
</reference>
<name>A0A8T0RZS7_PANVG</name>
<organism evidence="1 2">
    <name type="scientific">Panicum virgatum</name>
    <name type="common">Blackwell switchgrass</name>
    <dbReference type="NCBI Taxonomy" id="38727"/>
    <lineage>
        <taxon>Eukaryota</taxon>
        <taxon>Viridiplantae</taxon>
        <taxon>Streptophyta</taxon>
        <taxon>Embryophyta</taxon>
        <taxon>Tracheophyta</taxon>
        <taxon>Spermatophyta</taxon>
        <taxon>Magnoliopsida</taxon>
        <taxon>Liliopsida</taxon>
        <taxon>Poales</taxon>
        <taxon>Poaceae</taxon>
        <taxon>PACMAD clade</taxon>
        <taxon>Panicoideae</taxon>
        <taxon>Panicodae</taxon>
        <taxon>Paniceae</taxon>
        <taxon>Panicinae</taxon>
        <taxon>Panicum</taxon>
        <taxon>Panicum sect. Hiantes</taxon>
    </lineage>
</organism>